<protein>
    <submittedName>
        <fullName evidence="2">Uncharacterized protein</fullName>
    </submittedName>
</protein>
<dbReference type="AlphaFoldDB" id="A0A450ZYA6"/>
<organism evidence="2">
    <name type="scientific">Candidatus Kentrum sp. TUN</name>
    <dbReference type="NCBI Taxonomy" id="2126343"/>
    <lineage>
        <taxon>Bacteria</taxon>
        <taxon>Pseudomonadati</taxon>
        <taxon>Pseudomonadota</taxon>
        <taxon>Gammaproteobacteria</taxon>
        <taxon>Candidatus Kentrum</taxon>
    </lineage>
</organism>
<dbReference type="EMBL" id="CAADFY010000086">
    <property type="protein sequence ID" value="VFK56365.1"/>
    <property type="molecule type" value="Genomic_DNA"/>
</dbReference>
<gene>
    <name evidence="2" type="ORF">BECKTUN1418D_GA0071000_10889</name>
    <name evidence="3" type="ORF">BECKTUN1418E_GA0071001_108410</name>
    <name evidence="1" type="ORF">BECKTUN1418F_GA0071002_108610</name>
</gene>
<name>A0A450ZYA6_9GAMM</name>
<sequence>MTKPSERPILEAILETSEVVADIVTDDQVLSGIPVIGTAFKVLKAVNAIRDRVFAAKLLKPTLMNPGESARRCFWY</sequence>
<evidence type="ECO:0000313" key="1">
    <source>
        <dbReference type="EMBL" id="VFK56365.1"/>
    </source>
</evidence>
<dbReference type="EMBL" id="CAADFV010000084">
    <property type="protein sequence ID" value="VFK62653.1"/>
    <property type="molecule type" value="Genomic_DNA"/>
</dbReference>
<reference evidence="2" key="1">
    <citation type="submission" date="2019-02" db="EMBL/GenBank/DDBJ databases">
        <authorList>
            <person name="Gruber-Vodicka R. H."/>
            <person name="Seah K. B. B."/>
        </authorList>
    </citation>
    <scope>NUCLEOTIDE SEQUENCE</scope>
    <source>
        <strain evidence="2">BECK_BY1</strain>
        <strain evidence="3">BECK_BY2</strain>
        <strain evidence="1">BECK_BY3</strain>
    </source>
</reference>
<dbReference type="EMBL" id="CAADFX010000088">
    <property type="protein sequence ID" value="VFK58736.1"/>
    <property type="molecule type" value="Genomic_DNA"/>
</dbReference>
<accession>A0A450ZYA6</accession>
<evidence type="ECO:0000313" key="3">
    <source>
        <dbReference type="EMBL" id="VFK62653.1"/>
    </source>
</evidence>
<evidence type="ECO:0000313" key="2">
    <source>
        <dbReference type="EMBL" id="VFK58736.1"/>
    </source>
</evidence>
<proteinExistence type="predicted"/>